<comment type="caution">
    <text evidence="4">The sequence shown here is derived from an EMBL/GenBank/DDBJ whole genome shotgun (WGS) entry which is preliminary data.</text>
</comment>
<name>A0ABV7L8V3_9PROT</name>
<dbReference type="InterPro" id="IPR013974">
    <property type="entry name" value="SAF"/>
</dbReference>
<dbReference type="Proteomes" id="UP001595528">
    <property type="component" value="Unassembled WGS sequence"/>
</dbReference>
<evidence type="ECO:0000256" key="1">
    <source>
        <dbReference type="ARBA" id="ARBA00010986"/>
    </source>
</evidence>
<dbReference type="GO" id="GO:0016787">
    <property type="term" value="F:hydrolase activity"/>
    <property type="evidence" value="ECO:0007669"/>
    <property type="project" value="UniProtKB-KW"/>
</dbReference>
<dbReference type="CDD" id="cd11613">
    <property type="entry name" value="SAF_AH_GD"/>
    <property type="match status" value="1"/>
</dbReference>
<reference evidence="5" key="1">
    <citation type="journal article" date="2019" name="Int. J. Syst. Evol. Microbiol.">
        <title>The Global Catalogue of Microorganisms (GCM) 10K type strain sequencing project: providing services to taxonomists for standard genome sequencing and annotation.</title>
        <authorList>
            <consortium name="The Broad Institute Genomics Platform"/>
            <consortium name="The Broad Institute Genome Sequencing Center for Infectious Disease"/>
            <person name="Wu L."/>
            <person name="Ma J."/>
        </authorList>
    </citation>
    <scope>NUCLEOTIDE SEQUENCE [LARGE SCALE GENOMIC DNA]</scope>
    <source>
        <strain evidence="5">KCTC 42964</strain>
    </source>
</reference>
<protein>
    <submittedName>
        <fullName evidence="4">UxaA family hydrolase</fullName>
    </submittedName>
</protein>
<sequence>MDGDGALLRLTPQDDVAVALRRVAEGAGLAVAGGPQGARVREAIDSGHKVAVRDIAAGQPVRKFGQIIGWATEAIPAGAHVHVHNCAMGAHESADAIGTDYRPTEMVPAAERAQFLGFRRADGRAGTRNMIALCATVNCAATVVRYIADAVERSGMLDDYPEIDGIVALGHDTGCGLTPGPGLENLERVLWGHATHPNVCAALFVGLGCEVMQIARLAQKYEMGDRSRFHALTIQESGGTRRTVEAAVARIREMLPDLAGAQRQAVPASELVVALQCGGSDGYSGITANPALGRAADLVVAQGGTAILSETPEIYGAEHLLVRRAASEAVGRKLLDRIAWWEGYTARNDAEMNNNPSPGNKAGGLTTILEKSLGAAAKGGTTGLMDVLLYAERVKSRGFVFMDSPGYDPASVTGQIAAGANIVCFTTGRGSAFGSRPAPTLKLATNSALFEKMREDMDIDCGTIATGGTTVAQKGAEIFARILEVASGAETKSEALGYGGFEYVPWQIGATM</sequence>
<gene>
    <name evidence="4" type="ORF">ACFOGJ_27735</name>
</gene>
<dbReference type="InterPro" id="IPR052172">
    <property type="entry name" value="UxaA_altronate/galactarate_dh"/>
</dbReference>
<dbReference type="PANTHER" id="PTHR30536:SF5">
    <property type="entry name" value="ALTRONATE DEHYDRATASE"/>
    <property type="match status" value="1"/>
</dbReference>
<dbReference type="Pfam" id="PF04295">
    <property type="entry name" value="GD_AH_second"/>
    <property type="match status" value="1"/>
</dbReference>
<evidence type="ECO:0000256" key="2">
    <source>
        <dbReference type="ARBA" id="ARBA00023239"/>
    </source>
</evidence>
<dbReference type="PANTHER" id="PTHR30536">
    <property type="entry name" value="ALTRONATE/GALACTARATE DEHYDRATASE"/>
    <property type="match status" value="1"/>
</dbReference>
<evidence type="ECO:0000313" key="5">
    <source>
        <dbReference type="Proteomes" id="UP001595528"/>
    </source>
</evidence>
<comment type="similarity">
    <text evidence="1">Belongs to the UxaA family.</text>
</comment>
<dbReference type="InterPro" id="IPR044144">
    <property type="entry name" value="SAF_UxaA/GarD"/>
</dbReference>
<dbReference type="InterPro" id="IPR007392">
    <property type="entry name" value="GD_AH_second"/>
</dbReference>
<proteinExistence type="inferred from homology"/>
<evidence type="ECO:0000313" key="4">
    <source>
        <dbReference type="EMBL" id="MFC3231070.1"/>
    </source>
</evidence>
<dbReference type="Pfam" id="PF20629">
    <property type="entry name" value="GD_AH_C"/>
    <property type="match status" value="1"/>
</dbReference>
<dbReference type="EMBL" id="JBHRTR010000054">
    <property type="protein sequence ID" value="MFC3231070.1"/>
    <property type="molecule type" value="Genomic_DNA"/>
</dbReference>
<accession>A0ABV7L8V3</accession>
<dbReference type="InterPro" id="IPR048332">
    <property type="entry name" value="GD_AH_C"/>
</dbReference>
<keyword evidence="2" id="KW-0456">Lyase</keyword>
<keyword evidence="5" id="KW-1185">Reference proteome</keyword>
<organism evidence="4 5">
    <name type="scientific">Marinibaculum pumilum</name>
    <dbReference type="NCBI Taxonomy" id="1766165"/>
    <lineage>
        <taxon>Bacteria</taxon>
        <taxon>Pseudomonadati</taxon>
        <taxon>Pseudomonadota</taxon>
        <taxon>Alphaproteobacteria</taxon>
        <taxon>Rhodospirillales</taxon>
        <taxon>Rhodospirillaceae</taxon>
        <taxon>Marinibaculum</taxon>
    </lineage>
</organism>
<dbReference type="RefSeq" id="WP_379906537.1">
    <property type="nucleotide sequence ID" value="NZ_JBHRTR010000054.1"/>
</dbReference>
<dbReference type="Gene3D" id="2.30.130.110">
    <property type="match status" value="1"/>
</dbReference>
<feature type="domain" description="SAF" evidence="3">
    <location>
        <begin position="14"/>
        <end position="87"/>
    </location>
</feature>
<evidence type="ECO:0000259" key="3">
    <source>
        <dbReference type="SMART" id="SM00858"/>
    </source>
</evidence>
<keyword evidence="4" id="KW-0378">Hydrolase</keyword>
<dbReference type="SMART" id="SM00858">
    <property type="entry name" value="SAF"/>
    <property type="match status" value="1"/>
</dbReference>